<evidence type="ECO:0000256" key="1">
    <source>
        <dbReference type="ARBA" id="ARBA00004651"/>
    </source>
</evidence>
<reference evidence="10" key="2">
    <citation type="submission" date="2020-09" db="EMBL/GenBank/DDBJ databases">
        <authorList>
            <person name="Sun Q."/>
            <person name="Ohkuma M."/>
        </authorList>
    </citation>
    <scope>NUCLEOTIDE SEQUENCE</scope>
    <source>
        <strain evidence="10">JCM 4125</strain>
    </source>
</reference>
<evidence type="ECO:0000256" key="4">
    <source>
        <dbReference type="ARBA" id="ARBA00022692"/>
    </source>
</evidence>
<evidence type="ECO:0000313" key="11">
    <source>
        <dbReference type="Proteomes" id="UP000646776"/>
    </source>
</evidence>
<feature type="transmembrane region" description="Helical" evidence="8">
    <location>
        <begin position="123"/>
        <end position="142"/>
    </location>
</feature>
<dbReference type="AlphaFoldDB" id="A0A918HSZ2"/>
<feature type="transmembrane region" description="Helical" evidence="8">
    <location>
        <begin position="178"/>
        <end position="200"/>
    </location>
</feature>
<evidence type="ECO:0000256" key="6">
    <source>
        <dbReference type="ARBA" id="ARBA00023136"/>
    </source>
</evidence>
<evidence type="ECO:0000256" key="8">
    <source>
        <dbReference type="SAM" id="Phobius"/>
    </source>
</evidence>
<dbReference type="InterPro" id="IPR005115">
    <property type="entry name" value="Gly_transporter"/>
</dbReference>
<dbReference type="EMBL" id="BMSA01000062">
    <property type="protein sequence ID" value="GGT99733.1"/>
    <property type="molecule type" value="Genomic_DNA"/>
</dbReference>
<dbReference type="Pfam" id="PF03458">
    <property type="entry name" value="Gly_transporter"/>
    <property type="match status" value="2"/>
</dbReference>
<reference evidence="10" key="1">
    <citation type="journal article" date="2014" name="Int. J. Syst. Evol. Microbiol.">
        <title>Complete genome sequence of Corynebacterium casei LMG S-19264T (=DSM 44701T), isolated from a smear-ripened cheese.</title>
        <authorList>
            <consortium name="US DOE Joint Genome Institute (JGI-PGF)"/>
            <person name="Walter F."/>
            <person name="Albersmeier A."/>
            <person name="Kalinowski J."/>
            <person name="Ruckert C."/>
        </authorList>
    </citation>
    <scope>NUCLEOTIDE SEQUENCE</scope>
    <source>
        <strain evidence="10">JCM 4125</strain>
    </source>
</reference>
<keyword evidence="3" id="KW-1003">Cell membrane</keyword>
<keyword evidence="5 8" id="KW-1133">Transmembrane helix</keyword>
<comment type="similarity">
    <text evidence="2">Belongs to the UPF0126 family.</text>
</comment>
<dbReference type="RefSeq" id="WP_189718454.1">
    <property type="nucleotide sequence ID" value="NZ_BMSA01000062.1"/>
</dbReference>
<keyword evidence="11" id="KW-1185">Reference proteome</keyword>
<evidence type="ECO:0000256" key="5">
    <source>
        <dbReference type="ARBA" id="ARBA00022989"/>
    </source>
</evidence>
<evidence type="ECO:0000256" key="3">
    <source>
        <dbReference type="ARBA" id="ARBA00022475"/>
    </source>
</evidence>
<evidence type="ECO:0000256" key="2">
    <source>
        <dbReference type="ARBA" id="ARBA00008193"/>
    </source>
</evidence>
<evidence type="ECO:0000259" key="9">
    <source>
        <dbReference type="Pfam" id="PF03458"/>
    </source>
</evidence>
<sequence>MQELTSPALQYFLDLLGIFGGALSGAYLSVRKDFNLFGTLVLAEAAGLGGSLIRDLILDVPPIAFTDPGYPLAPLAAAYIAYRGRALQQQPYVFEVLDAVGLGLFSVTGTIKGLVNGMNVVPSTALGVISAMGGGILANTMARELPPLLCWDSDLYALPSITGAGATAALHLTGTLTITTATCAALAAFTFRLMAVHFHWRPTRSAAWRTSQTPLFLATDAAVPQTRPSHTDFANAMCLRSVPHARGRRRRQGRPTGSADTTVAQLPRSGPAQTWGSVEPPLFVTGPSRPATPASARTVKRRHAK</sequence>
<comment type="subcellular location">
    <subcellularLocation>
        <location evidence="1">Cell membrane</location>
        <topology evidence="1">Multi-pass membrane protein</topology>
    </subcellularLocation>
</comment>
<keyword evidence="4 8" id="KW-0812">Transmembrane</keyword>
<comment type="caution">
    <text evidence="10">The sequence shown here is derived from an EMBL/GenBank/DDBJ whole genome shotgun (WGS) entry which is preliminary data.</text>
</comment>
<feature type="domain" description="Glycine transporter" evidence="9">
    <location>
        <begin position="12"/>
        <end position="82"/>
    </location>
</feature>
<feature type="region of interest" description="Disordered" evidence="7">
    <location>
        <begin position="242"/>
        <end position="305"/>
    </location>
</feature>
<protein>
    <recommendedName>
        <fullName evidence="9">Glycine transporter domain-containing protein</fullName>
    </recommendedName>
</protein>
<evidence type="ECO:0000256" key="7">
    <source>
        <dbReference type="SAM" id="MobiDB-lite"/>
    </source>
</evidence>
<gene>
    <name evidence="10" type="ORF">GCM10010226_91020</name>
</gene>
<keyword evidence="6 8" id="KW-0472">Membrane</keyword>
<name>A0A918HSZ2_9ACTN</name>
<proteinExistence type="inferred from homology"/>
<feature type="transmembrane region" description="Helical" evidence="8">
    <location>
        <begin position="12"/>
        <end position="30"/>
    </location>
</feature>
<dbReference type="PANTHER" id="PTHR30506">
    <property type="entry name" value="INNER MEMBRANE PROTEIN"/>
    <property type="match status" value="1"/>
</dbReference>
<organism evidence="10 11">
    <name type="scientific">Streptomyces phaeofaciens</name>
    <dbReference type="NCBI Taxonomy" id="68254"/>
    <lineage>
        <taxon>Bacteria</taxon>
        <taxon>Bacillati</taxon>
        <taxon>Actinomycetota</taxon>
        <taxon>Actinomycetes</taxon>
        <taxon>Kitasatosporales</taxon>
        <taxon>Streptomycetaceae</taxon>
        <taxon>Streptomyces</taxon>
    </lineage>
</organism>
<accession>A0A918HSZ2</accession>
<dbReference type="PANTHER" id="PTHR30506:SF3">
    <property type="entry name" value="UPF0126 INNER MEMBRANE PROTEIN YADS-RELATED"/>
    <property type="match status" value="1"/>
</dbReference>
<evidence type="ECO:0000313" key="10">
    <source>
        <dbReference type="EMBL" id="GGT99733.1"/>
    </source>
</evidence>
<dbReference type="GO" id="GO:0005886">
    <property type="term" value="C:plasma membrane"/>
    <property type="evidence" value="ECO:0007669"/>
    <property type="project" value="UniProtKB-SubCell"/>
</dbReference>
<feature type="domain" description="Glycine transporter" evidence="9">
    <location>
        <begin position="96"/>
        <end position="171"/>
    </location>
</feature>
<feature type="compositionally biased region" description="Basic residues" evidence="7">
    <location>
        <begin position="243"/>
        <end position="253"/>
    </location>
</feature>
<dbReference type="Proteomes" id="UP000646776">
    <property type="component" value="Unassembled WGS sequence"/>
</dbReference>